<dbReference type="VEuPathDB" id="FungiDB:EMCG_02575"/>
<name>A0A2B7Z9L8_9EURO</name>
<dbReference type="EMBL" id="PDND01000219">
    <property type="protein sequence ID" value="PGH29702.1"/>
    <property type="molecule type" value="Genomic_DNA"/>
</dbReference>
<comment type="caution">
    <text evidence="1">The sequence shown here is derived from an EMBL/GenBank/DDBJ whole genome shotgun (WGS) entry which is preliminary data.</text>
</comment>
<sequence>MPPSRDVSAPPKPDAHVARNMPCIVAAKKQRRKMTLQAPDAHVVSLLRTVMVRNLETVEEVEEKDA</sequence>
<accession>A0A2B7Z9L8</accession>
<gene>
    <name evidence="1" type="ORF">GX50_07556</name>
</gene>
<dbReference type="AlphaFoldDB" id="A0A2B7Z9L8"/>
<reference evidence="1 2" key="1">
    <citation type="submission" date="2017-10" db="EMBL/GenBank/DDBJ databases">
        <title>Comparative genomics in systemic dimorphic fungi from Ajellomycetaceae.</title>
        <authorList>
            <person name="Munoz J.F."/>
            <person name="Mcewen J.G."/>
            <person name="Clay O.K."/>
            <person name="Cuomo C.A."/>
        </authorList>
    </citation>
    <scope>NUCLEOTIDE SEQUENCE [LARGE SCALE GENOMIC DNA]</scope>
    <source>
        <strain evidence="1 2">UAMH4076</strain>
    </source>
</reference>
<dbReference type="Proteomes" id="UP000226031">
    <property type="component" value="Unassembled WGS sequence"/>
</dbReference>
<organism evidence="1 2">
    <name type="scientific">[Emmonsia] crescens</name>
    <dbReference type="NCBI Taxonomy" id="73230"/>
    <lineage>
        <taxon>Eukaryota</taxon>
        <taxon>Fungi</taxon>
        <taxon>Dikarya</taxon>
        <taxon>Ascomycota</taxon>
        <taxon>Pezizomycotina</taxon>
        <taxon>Eurotiomycetes</taxon>
        <taxon>Eurotiomycetidae</taxon>
        <taxon>Onygenales</taxon>
        <taxon>Ajellomycetaceae</taxon>
        <taxon>Emergomyces</taxon>
    </lineage>
</organism>
<protein>
    <submittedName>
        <fullName evidence="1">Uncharacterized protein</fullName>
    </submittedName>
</protein>
<evidence type="ECO:0000313" key="1">
    <source>
        <dbReference type="EMBL" id="PGH29702.1"/>
    </source>
</evidence>
<evidence type="ECO:0000313" key="2">
    <source>
        <dbReference type="Proteomes" id="UP000226031"/>
    </source>
</evidence>
<proteinExistence type="predicted"/>
<keyword evidence="2" id="KW-1185">Reference proteome</keyword>